<evidence type="ECO:0000256" key="4">
    <source>
        <dbReference type="ARBA" id="ARBA00022989"/>
    </source>
</evidence>
<evidence type="ECO:0000256" key="6">
    <source>
        <dbReference type="SAM" id="Phobius"/>
    </source>
</evidence>
<reference evidence="7 8" key="1">
    <citation type="submission" date="2016-12" db="EMBL/GenBank/DDBJ databases">
        <authorList>
            <person name="Song W.-J."/>
            <person name="Kurnit D.M."/>
        </authorList>
    </citation>
    <scope>NUCLEOTIDE SEQUENCE [LARGE SCALE GENOMIC DNA]</scope>
    <source>
        <strain evidence="7 8">DSM 19599</strain>
    </source>
</reference>
<feature type="transmembrane region" description="Helical" evidence="6">
    <location>
        <begin position="141"/>
        <end position="162"/>
    </location>
</feature>
<dbReference type="STRING" id="1123029.SAMN02745172_01240"/>
<evidence type="ECO:0000313" key="7">
    <source>
        <dbReference type="EMBL" id="SHO63011.1"/>
    </source>
</evidence>
<proteinExistence type="inferred from homology"/>
<dbReference type="Proteomes" id="UP000186406">
    <property type="component" value="Unassembled WGS sequence"/>
</dbReference>
<dbReference type="EMBL" id="FRXO01000002">
    <property type="protein sequence ID" value="SHO63011.1"/>
    <property type="molecule type" value="Genomic_DNA"/>
</dbReference>
<keyword evidence="3 6" id="KW-0812">Transmembrane</keyword>
<evidence type="ECO:0000256" key="1">
    <source>
        <dbReference type="ARBA" id="ARBA00004141"/>
    </source>
</evidence>
<comment type="subcellular location">
    <subcellularLocation>
        <location evidence="1">Membrane</location>
        <topology evidence="1">Multi-pass membrane protein</topology>
    </subcellularLocation>
</comment>
<organism evidence="7 8">
    <name type="scientific">Pseudoxanthobacter soli DSM 19599</name>
    <dbReference type="NCBI Taxonomy" id="1123029"/>
    <lineage>
        <taxon>Bacteria</taxon>
        <taxon>Pseudomonadati</taxon>
        <taxon>Pseudomonadota</taxon>
        <taxon>Alphaproteobacteria</taxon>
        <taxon>Hyphomicrobiales</taxon>
        <taxon>Segnochrobactraceae</taxon>
        <taxon>Pseudoxanthobacter</taxon>
    </lineage>
</organism>
<protein>
    <submittedName>
        <fullName evidence="7">Predicted PurR-regulated permease PerM</fullName>
    </submittedName>
</protein>
<name>A0A1M7ZDK6_9HYPH</name>
<evidence type="ECO:0000256" key="3">
    <source>
        <dbReference type="ARBA" id="ARBA00022692"/>
    </source>
</evidence>
<gene>
    <name evidence="7" type="ORF">SAMN02745172_01240</name>
</gene>
<feature type="transmembrane region" description="Helical" evidence="6">
    <location>
        <begin position="13"/>
        <end position="46"/>
    </location>
</feature>
<dbReference type="PANTHER" id="PTHR21716">
    <property type="entry name" value="TRANSMEMBRANE PROTEIN"/>
    <property type="match status" value="1"/>
</dbReference>
<dbReference type="OrthoDB" id="9799225at2"/>
<evidence type="ECO:0000313" key="8">
    <source>
        <dbReference type="Proteomes" id="UP000186406"/>
    </source>
</evidence>
<dbReference type="Pfam" id="PF01594">
    <property type="entry name" value="AI-2E_transport"/>
    <property type="match status" value="1"/>
</dbReference>
<keyword evidence="5 6" id="KW-0472">Membrane</keyword>
<dbReference type="GO" id="GO:0055085">
    <property type="term" value="P:transmembrane transport"/>
    <property type="evidence" value="ECO:0007669"/>
    <property type="project" value="TreeGrafter"/>
</dbReference>
<feature type="transmembrane region" description="Helical" evidence="6">
    <location>
        <begin position="198"/>
        <end position="225"/>
    </location>
</feature>
<sequence length="348" mass="38089">MSTDVSTKVMIGIIAAIMIGACLFLTRSFLAPVAFAFYLVAVVWPVQRRLQRWMSTGFAAVVTVLVSLAVVGAMLSLVVWSFRRVGAWLLANIGRFQALYAQADAWFEAHGFVMAGLITENFDVRWLLRVFQEVSGLLQSLSSFLVVMFLFMILGLLEVGVFRSQLAALRRYDAGRFLIEAGADMAGKMQTHMLVRSVVSLATGAVVWAFTLASGLELALAWGVIAFAMNYIPFIGPFVATLLPTLFALIQLESWRMALFVFLSLNVIQFVSGSYLEPRIAGKALAISPVMVLLAIFLWGFLWGIAGILLAVPFLIAALTLCAHAPSLRWVADLLSGQPREDTRPDAA</sequence>
<dbReference type="InterPro" id="IPR002549">
    <property type="entry name" value="AI-2E-like"/>
</dbReference>
<dbReference type="PANTHER" id="PTHR21716:SF64">
    <property type="entry name" value="AI-2 TRANSPORT PROTEIN TQSA"/>
    <property type="match status" value="1"/>
</dbReference>
<evidence type="ECO:0000256" key="2">
    <source>
        <dbReference type="ARBA" id="ARBA00009773"/>
    </source>
</evidence>
<comment type="similarity">
    <text evidence="2">Belongs to the autoinducer-2 exporter (AI-2E) (TC 2.A.86) family.</text>
</comment>
<feature type="transmembrane region" description="Helical" evidence="6">
    <location>
        <begin position="58"/>
        <end position="82"/>
    </location>
</feature>
<evidence type="ECO:0000256" key="5">
    <source>
        <dbReference type="ARBA" id="ARBA00023136"/>
    </source>
</evidence>
<dbReference type="RefSeq" id="WP_073626619.1">
    <property type="nucleotide sequence ID" value="NZ_FRXO01000002.1"/>
</dbReference>
<feature type="transmembrane region" description="Helical" evidence="6">
    <location>
        <begin position="231"/>
        <end position="250"/>
    </location>
</feature>
<accession>A0A1M7ZDK6</accession>
<dbReference type="GO" id="GO:0016020">
    <property type="term" value="C:membrane"/>
    <property type="evidence" value="ECO:0007669"/>
    <property type="project" value="UniProtKB-SubCell"/>
</dbReference>
<keyword evidence="4 6" id="KW-1133">Transmembrane helix</keyword>
<keyword evidence="8" id="KW-1185">Reference proteome</keyword>
<feature type="transmembrane region" description="Helical" evidence="6">
    <location>
        <begin position="257"/>
        <end position="276"/>
    </location>
</feature>
<dbReference type="AlphaFoldDB" id="A0A1M7ZDK6"/>
<feature type="transmembrane region" description="Helical" evidence="6">
    <location>
        <begin position="296"/>
        <end position="321"/>
    </location>
</feature>